<name>A0A1L3MVD1_9BACI</name>
<proteinExistence type="predicted"/>
<gene>
    <name evidence="1" type="ORF">A9C19_16535</name>
</gene>
<dbReference type="Proteomes" id="UP000181936">
    <property type="component" value="Chromosome"/>
</dbReference>
<protein>
    <submittedName>
        <fullName evidence="1">Uncharacterized protein</fullName>
    </submittedName>
</protein>
<dbReference type="EMBL" id="CP016020">
    <property type="protein sequence ID" value="APH06220.1"/>
    <property type="molecule type" value="Genomic_DNA"/>
</dbReference>
<dbReference type="RefSeq" id="WP_072581019.1">
    <property type="nucleotide sequence ID" value="NZ_CP016020.1"/>
</dbReference>
<dbReference type="AlphaFoldDB" id="A0A1L3MVD1"/>
<evidence type="ECO:0000313" key="2">
    <source>
        <dbReference type="Proteomes" id="UP000181936"/>
    </source>
</evidence>
<organism evidence="1 2">
    <name type="scientific">Bacillus weihaiensis</name>
    <dbReference type="NCBI Taxonomy" id="1547283"/>
    <lineage>
        <taxon>Bacteria</taxon>
        <taxon>Bacillati</taxon>
        <taxon>Bacillota</taxon>
        <taxon>Bacilli</taxon>
        <taxon>Bacillales</taxon>
        <taxon>Bacillaceae</taxon>
        <taxon>Bacillus</taxon>
    </lineage>
</organism>
<sequence length="174" mass="20352">MEYKIINKIKVGHLDLLKKLKGKILHKIWLDEAGDFSLSTTLEAANFHLTIKNIPSFQSDNEEYPQIILDTEVLNIEKDFKEIKINQKIKDIVVIENNVNWEYSNNHWSVVSDIGIKLILENEEFLFLMQDSIAGFIKNINSKDNIIITNNDIEEYWSFKTDKVKKLKIEEISL</sequence>
<evidence type="ECO:0000313" key="1">
    <source>
        <dbReference type="EMBL" id="APH06220.1"/>
    </source>
</evidence>
<keyword evidence="2" id="KW-1185">Reference proteome</keyword>
<dbReference type="KEGG" id="bwh:A9C19_16535"/>
<dbReference type="OrthoDB" id="9989050at2"/>
<reference evidence="1 2" key="1">
    <citation type="journal article" date="2016" name="Sci. Rep.">
        <title>Complete genome sequence and transcriptomic analysis of a novel marine strain Bacillus weihaiensis reveals the mechanism of brown algae degradation.</title>
        <authorList>
            <person name="Zhu Y."/>
            <person name="Chen P."/>
            <person name="Bao Y."/>
            <person name="Men Y."/>
            <person name="Zeng Y."/>
            <person name="Yang J."/>
            <person name="Sun J."/>
            <person name="Sun Y."/>
        </authorList>
    </citation>
    <scope>NUCLEOTIDE SEQUENCE [LARGE SCALE GENOMIC DNA]</scope>
    <source>
        <strain evidence="1 2">Alg07</strain>
    </source>
</reference>
<accession>A0A1L3MVD1</accession>